<dbReference type="Proteomes" id="UP001595993">
    <property type="component" value="Unassembled WGS sequence"/>
</dbReference>
<organism evidence="3 4">
    <name type="scientific">Streptomyces maoxianensis</name>
    <dbReference type="NCBI Taxonomy" id="1459942"/>
    <lineage>
        <taxon>Bacteria</taxon>
        <taxon>Bacillati</taxon>
        <taxon>Actinomycetota</taxon>
        <taxon>Actinomycetes</taxon>
        <taxon>Kitasatosporales</taxon>
        <taxon>Streptomycetaceae</taxon>
        <taxon>Streptomyces</taxon>
    </lineage>
</organism>
<feature type="region of interest" description="Disordered" evidence="1">
    <location>
        <begin position="27"/>
        <end position="58"/>
    </location>
</feature>
<protein>
    <submittedName>
        <fullName evidence="3">Multiprotein-bridging factor 1 family protein</fullName>
    </submittedName>
</protein>
<dbReference type="SUPFAM" id="SSF47413">
    <property type="entry name" value="lambda repressor-like DNA-binding domains"/>
    <property type="match status" value="1"/>
</dbReference>
<name>A0ABV9GG78_9ACTN</name>
<sequence length="58" mass="6225">MWHDNAETLREAREAAGLDLHDAAGHLGVKPATLQRFEQTTGNSPGRRPPSATSNSSL</sequence>
<evidence type="ECO:0000313" key="4">
    <source>
        <dbReference type="Proteomes" id="UP001595993"/>
    </source>
</evidence>
<dbReference type="EMBL" id="JBHSFE010000040">
    <property type="protein sequence ID" value="MFC4612917.1"/>
    <property type="molecule type" value="Genomic_DNA"/>
</dbReference>
<dbReference type="PROSITE" id="PS50943">
    <property type="entry name" value="HTH_CROC1"/>
    <property type="match status" value="1"/>
</dbReference>
<keyword evidence="4" id="KW-1185">Reference proteome</keyword>
<dbReference type="RefSeq" id="WP_381203421.1">
    <property type="nucleotide sequence ID" value="NZ_JBHSFE010000040.1"/>
</dbReference>
<evidence type="ECO:0000313" key="3">
    <source>
        <dbReference type="EMBL" id="MFC4612917.1"/>
    </source>
</evidence>
<dbReference type="Pfam" id="PF13560">
    <property type="entry name" value="HTH_31"/>
    <property type="match status" value="1"/>
</dbReference>
<dbReference type="InterPro" id="IPR010982">
    <property type="entry name" value="Lambda_DNA-bd_dom_sf"/>
</dbReference>
<accession>A0ABV9GG78</accession>
<evidence type="ECO:0000259" key="2">
    <source>
        <dbReference type="PROSITE" id="PS50943"/>
    </source>
</evidence>
<dbReference type="Gene3D" id="1.10.260.40">
    <property type="entry name" value="lambda repressor-like DNA-binding domains"/>
    <property type="match status" value="1"/>
</dbReference>
<reference evidence="4" key="1">
    <citation type="journal article" date="2019" name="Int. J. Syst. Evol. Microbiol.">
        <title>The Global Catalogue of Microorganisms (GCM) 10K type strain sequencing project: providing services to taxonomists for standard genome sequencing and annotation.</title>
        <authorList>
            <consortium name="The Broad Institute Genomics Platform"/>
            <consortium name="The Broad Institute Genome Sequencing Center for Infectious Disease"/>
            <person name="Wu L."/>
            <person name="Ma J."/>
        </authorList>
    </citation>
    <scope>NUCLEOTIDE SEQUENCE [LARGE SCALE GENOMIC DNA]</scope>
    <source>
        <strain evidence="4">CGMCC 4.7139</strain>
    </source>
</reference>
<proteinExistence type="predicted"/>
<feature type="domain" description="HTH cro/C1-type" evidence="2">
    <location>
        <begin position="9"/>
        <end position="39"/>
    </location>
</feature>
<dbReference type="CDD" id="cd00093">
    <property type="entry name" value="HTH_XRE"/>
    <property type="match status" value="1"/>
</dbReference>
<gene>
    <name evidence="3" type="ORF">ACFO9E_35020</name>
</gene>
<comment type="caution">
    <text evidence="3">The sequence shown here is derived from an EMBL/GenBank/DDBJ whole genome shotgun (WGS) entry which is preliminary data.</text>
</comment>
<dbReference type="InterPro" id="IPR001387">
    <property type="entry name" value="Cro/C1-type_HTH"/>
</dbReference>
<evidence type="ECO:0000256" key="1">
    <source>
        <dbReference type="SAM" id="MobiDB-lite"/>
    </source>
</evidence>